<organism evidence="2 3">
    <name type="scientific">Aspergillus lucknowensis</name>
    <dbReference type="NCBI Taxonomy" id="176173"/>
    <lineage>
        <taxon>Eukaryota</taxon>
        <taxon>Fungi</taxon>
        <taxon>Dikarya</taxon>
        <taxon>Ascomycota</taxon>
        <taxon>Pezizomycotina</taxon>
        <taxon>Eurotiomycetes</taxon>
        <taxon>Eurotiomycetidae</taxon>
        <taxon>Eurotiales</taxon>
        <taxon>Aspergillaceae</taxon>
        <taxon>Aspergillus</taxon>
        <taxon>Aspergillus subgen. Nidulantes</taxon>
    </lineage>
</organism>
<feature type="region of interest" description="Disordered" evidence="1">
    <location>
        <begin position="1"/>
        <end position="46"/>
    </location>
</feature>
<comment type="caution">
    <text evidence="2">The sequence shown here is derived from an EMBL/GenBank/DDBJ whole genome shotgun (WGS) entry which is preliminary data.</text>
</comment>
<dbReference type="Proteomes" id="UP001610432">
    <property type="component" value="Unassembled WGS sequence"/>
</dbReference>
<dbReference type="RefSeq" id="XP_070881007.1">
    <property type="nucleotide sequence ID" value="XM_071030507.1"/>
</dbReference>
<feature type="region of interest" description="Disordered" evidence="1">
    <location>
        <begin position="299"/>
        <end position="334"/>
    </location>
</feature>
<sequence>MSALRPNSPSPMSLRRRRGSPASASAPLQRAQRRNSALSDSVSEARNTIRSSTDELFFPRAAASRDDDAAADDEESHWHSAPLGLALLPAIAGVFFQNGSSFVTDVTLLALAAVFLNWSVRLPWEWYRSARTIRRQDTLSETLDPGLNTDLSDAIPDAQENEPTSSQQSKPPSPPPVPPPISAAATRELQIHELAALASCFICPVIGTWVLHHIRSKLSRPSEGLVSNYNLTIFLLAAEIRPFSHLLKMVQARTLHLQRIVASSSAAADDDDNTADKIDPAQILDLSKRLEELEAHIAETAASRLSPPTTTLDPQNQNQDQKPPLDNHTLTPAPTQKEEYTYTQSLLTTATSAFQSDIDALTRAVRKYEKRTTLMAHETEKRLVFLESKTRDALALAAAAAQHSTADADAKKQKKQKQPGILAIVLQFASAAFWLPIQVSLAVVGVPVSASRWVLAGFRDLVLPRQIRERQGERERGLVAKYPPGKGKAKAQAPQIEAQAQSQSRRPASAQQKRAKREREREQEREWDRAAIIEED</sequence>
<feature type="region of interest" description="Disordered" evidence="1">
    <location>
        <begin position="141"/>
        <end position="182"/>
    </location>
</feature>
<proteinExistence type="predicted"/>
<feature type="compositionally biased region" description="Pro residues" evidence="1">
    <location>
        <begin position="171"/>
        <end position="181"/>
    </location>
</feature>
<name>A0ABR4L9A7_9EURO</name>
<dbReference type="GeneID" id="98145579"/>
<dbReference type="PANTHER" id="PTHR42032:SF1">
    <property type="entry name" value="YALI0E30679P"/>
    <property type="match status" value="1"/>
</dbReference>
<accession>A0ABR4L9A7</accession>
<feature type="compositionally biased region" description="Basic and acidic residues" evidence="1">
    <location>
        <begin position="517"/>
        <end position="536"/>
    </location>
</feature>
<gene>
    <name evidence="2" type="ORF">BJX67DRAFT_367278</name>
</gene>
<dbReference type="PANTHER" id="PTHR42032">
    <property type="entry name" value="YALI0E30679P"/>
    <property type="match status" value="1"/>
</dbReference>
<keyword evidence="3" id="KW-1185">Reference proteome</keyword>
<feature type="compositionally biased region" description="Low complexity" evidence="1">
    <location>
        <begin position="483"/>
        <end position="512"/>
    </location>
</feature>
<evidence type="ECO:0000313" key="2">
    <source>
        <dbReference type="EMBL" id="KAL2861113.1"/>
    </source>
</evidence>
<evidence type="ECO:0000313" key="3">
    <source>
        <dbReference type="Proteomes" id="UP001610432"/>
    </source>
</evidence>
<protein>
    <submittedName>
        <fullName evidence="2">Uncharacterized protein</fullName>
    </submittedName>
</protein>
<feature type="compositionally biased region" description="Low complexity" evidence="1">
    <location>
        <begin position="312"/>
        <end position="327"/>
    </location>
</feature>
<feature type="compositionally biased region" description="Polar residues" evidence="1">
    <location>
        <begin position="1"/>
        <end position="11"/>
    </location>
</feature>
<feature type="compositionally biased region" description="Polar residues" evidence="1">
    <location>
        <begin position="34"/>
        <end position="46"/>
    </location>
</feature>
<feature type="region of interest" description="Disordered" evidence="1">
    <location>
        <begin position="474"/>
        <end position="536"/>
    </location>
</feature>
<evidence type="ECO:0000256" key="1">
    <source>
        <dbReference type="SAM" id="MobiDB-lite"/>
    </source>
</evidence>
<reference evidence="2 3" key="1">
    <citation type="submission" date="2024-07" db="EMBL/GenBank/DDBJ databases">
        <title>Section-level genome sequencing and comparative genomics of Aspergillus sections Usti and Cavernicolus.</title>
        <authorList>
            <consortium name="Lawrence Berkeley National Laboratory"/>
            <person name="Nybo J.L."/>
            <person name="Vesth T.C."/>
            <person name="Theobald S."/>
            <person name="Frisvad J.C."/>
            <person name="Larsen T.O."/>
            <person name="Kjaerboelling I."/>
            <person name="Rothschild-Mancinelli K."/>
            <person name="Lyhne E.K."/>
            <person name="Kogle M.E."/>
            <person name="Barry K."/>
            <person name="Clum A."/>
            <person name="Na H."/>
            <person name="Ledsgaard L."/>
            <person name="Lin J."/>
            <person name="Lipzen A."/>
            <person name="Kuo A."/>
            <person name="Riley R."/>
            <person name="Mondo S."/>
            <person name="Labutti K."/>
            <person name="Haridas S."/>
            <person name="Pangalinan J."/>
            <person name="Salamov A.A."/>
            <person name="Simmons B.A."/>
            <person name="Magnuson J.K."/>
            <person name="Chen J."/>
            <person name="Drula E."/>
            <person name="Henrissat B."/>
            <person name="Wiebenga A."/>
            <person name="Lubbers R.J."/>
            <person name="Gomes A.C."/>
            <person name="Macurrencykelacurrency M.R."/>
            <person name="Stajich J."/>
            <person name="Grigoriev I.V."/>
            <person name="Mortensen U.H."/>
            <person name="De Vries R.P."/>
            <person name="Baker S.E."/>
            <person name="Andersen M.R."/>
        </authorList>
    </citation>
    <scope>NUCLEOTIDE SEQUENCE [LARGE SCALE GENOMIC DNA]</scope>
    <source>
        <strain evidence="2 3">CBS 449.75</strain>
    </source>
</reference>
<dbReference type="EMBL" id="JBFXLQ010000075">
    <property type="protein sequence ID" value="KAL2861113.1"/>
    <property type="molecule type" value="Genomic_DNA"/>
</dbReference>